<evidence type="ECO:0000313" key="4">
    <source>
        <dbReference type="EMBL" id="MFC5002022.1"/>
    </source>
</evidence>
<organism evidence="4 5">
    <name type="scientific">Dactylosporangium cerinum</name>
    <dbReference type="NCBI Taxonomy" id="1434730"/>
    <lineage>
        <taxon>Bacteria</taxon>
        <taxon>Bacillati</taxon>
        <taxon>Actinomycetota</taxon>
        <taxon>Actinomycetes</taxon>
        <taxon>Micromonosporales</taxon>
        <taxon>Micromonosporaceae</taxon>
        <taxon>Dactylosporangium</taxon>
    </lineage>
</organism>
<name>A0ABV9W050_9ACTN</name>
<evidence type="ECO:0000256" key="3">
    <source>
        <dbReference type="ARBA" id="ARBA00023002"/>
    </source>
</evidence>
<dbReference type="RefSeq" id="WP_380119718.1">
    <property type="nucleotide sequence ID" value="NZ_JBHSIU010000041.1"/>
</dbReference>
<comment type="caution">
    <text evidence="4">The sequence shown here is derived from an EMBL/GenBank/DDBJ whole genome shotgun (WGS) entry which is preliminary data.</text>
</comment>
<keyword evidence="3 4" id="KW-0560">Oxidoreductase</keyword>
<evidence type="ECO:0000313" key="5">
    <source>
        <dbReference type="Proteomes" id="UP001595912"/>
    </source>
</evidence>
<gene>
    <name evidence="4" type="ORF">ACFPIJ_29845</name>
</gene>
<dbReference type="InterPro" id="IPR013785">
    <property type="entry name" value="Aldolase_TIM"/>
</dbReference>
<keyword evidence="4" id="KW-0503">Monooxygenase</keyword>
<evidence type="ECO:0000256" key="1">
    <source>
        <dbReference type="ARBA" id="ARBA00022630"/>
    </source>
</evidence>
<reference evidence="5" key="1">
    <citation type="journal article" date="2019" name="Int. J. Syst. Evol. Microbiol.">
        <title>The Global Catalogue of Microorganisms (GCM) 10K type strain sequencing project: providing services to taxonomists for standard genome sequencing and annotation.</title>
        <authorList>
            <consortium name="The Broad Institute Genomics Platform"/>
            <consortium name="The Broad Institute Genome Sequencing Center for Infectious Disease"/>
            <person name="Wu L."/>
            <person name="Ma J."/>
        </authorList>
    </citation>
    <scope>NUCLEOTIDE SEQUENCE [LARGE SCALE GENOMIC DNA]</scope>
    <source>
        <strain evidence="5">CGMCC 4.7152</strain>
    </source>
</reference>
<dbReference type="PANTHER" id="PTHR32332">
    <property type="entry name" value="2-NITROPROPANE DIOXYGENASE"/>
    <property type="match status" value="1"/>
</dbReference>
<evidence type="ECO:0000256" key="2">
    <source>
        <dbReference type="ARBA" id="ARBA00022643"/>
    </source>
</evidence>
<keyword evidence="2" id="KW-0288">FMN</keyword>
<sequence length="465" mass="49865">MTLTTRFTTLAGVRHPIMLAPMGGSAGGALAAAVSRAGGLGMLGAADGNRAWLDREVPIVAAGTDRPWGIGFLTWMLDADAVRRALQHRPRAVMLSFGDPAPFTELVRQAGALLIIQVTDLEEARRAVDLGADVIVAQGTEAGGHGARRGRSTLPFVPVVVDLAAPVPVLAAGGIADGRGVAAALALGAAGAVIGTRFQATSEALVDPAIAKAIVDGRGGDTERSRLLDLARGSSWPERYTARTLGHPYLDRWRGRETELDAGARQEYQDDVARGAIPPLPVWAGEAVDLINDLPSAEDLVPALAAQAEQALHRAGRSDLRRKLPMRVRTADGIHEWTLIRTDDDLLLRAPDGRQWAAGGDDLHESLLSLRRRLEADGILLCCNAARRNAHGTGMSRSMSGGEATYLLRRGRRMRIRDIVHVLDPADCADVVTIDEQQAWFDAWLRTVTGWGYLVHGPLSVFRRR</sequence>
<dbReference type="CDD" id="cd04730">
    <property type="entry name" value="NPD_like"/>
    <property type="match status" value="1"/>
</dbReference>
<dbReference type="EMBL" id="JBHSIU010000041">
    <property type="protein sequence ID" value="MFC5002022.1"/>
    <property type="molecule type" value="Genomic_DNA"/>
</dbReference>
<dbReference type="EC" id="1.13.12.-" evidence="4"/>
<keyword evidence="5" id="KW-1185">Reference proteome</keyword>
<accession>A0ABV9W050</accession>
<dbReference type="Proteomes" id="UP001595912">
    <property type="component" value="Unassembled WGS sequence"/>
</dbReference>
<dbReference type="GO" id="GO:0004497">
    <property type="term" value="F:monooxygenase activity"/>
    <property type="evidence" value="ECO:0007669"/>
    <property type="project" value="UniProtKB-KW"/>
</dbReference>
<protein>
    <submittedName>
        <fullName evidence="4">Nitronate monooxygenase</fullName>
        <ecNumber evidence="4">1.13.12.-</ecNumber>
    </submittedName>
</protein>
<keyword evidence="1" id="KW-0285">Flavoprotein</keyword>
<dbReference type="InterPro" id="IPR004136">
    <property type="entry name" value="NMO"/>
</dbReference>
<proteinExistence type="predicted"/>
<dbReference type="Gene3D" id="3.20.20.70">
    <property type="entry name" value="Aldolase class I"/>
    <property type="match status" value="1"/>
</dbReference>
<dbReference type="SUPFAM" id="SSF51412">
    <property type="entry name" value="Inosine monophosphate dehydrogenase (IMPDH)"/>
    <property type="match status" value="1"/>
</dbReference>
<dbReference type="Pfam" id="PF03060">
    <property type="entry name" value="NMO"/>
    <property type="match status" value="2"/>
</dbReference>
<dbReference type="PANTHER" id="PTHR32332:SF31">
    <property type="entry name" value="2-NITROPROPANE DIOXYGENASE FAMILY, PUTATIVE (AFU_ORTHOLOGUE AFUA_2G09850)-RELATED"/>
    <property type="match status" value="1"/>
</dbReference>